<dbReference type="Proteomes" id="UP000800038">
    <property type="component" value="Unassembled WGS sequence"/>
</dbReference>
<reference evidence="1" key="1">
    <citation type="journal article" date="2020" name="Stud. Mycol.">
        <title>101 Dothideomycetes genomes: a test case for predicting lifestyles and emergence of pathogens.</title>
        <authorList>
            <person name="Haridas S."/>
            <person name="Albert R."/>
            <person name="Binder M."/>
            <person name="Bloem J."/>
            <person name="Labutti K."/>
            <person name="Salamov A."/>
            <person name="Andreopoulos B."/>
            <person name="Baker S."/>
            <person name="Barry K."/>
            <person name="Bills G."/>
            <person name="Bluhm B."/>
            <person name="Cannon C."/>
            <person name="Castanera R."/>
            <person name="Culley D."/>
            <person name="Daum C."/>
            <person name="Ezra D."/>
            <person name="Gonzalez J."/>
            <person name="Henrissat B."/>
            <person name="Kuo A."/>
            <person name="Liang C."/>
            <person name="Lipzen A."/>
            <person name="Lutzoni F."/>
            <person name="Magnuson J."/>
            <person name="Mondo S."/>
            <person name="Nolan M."/>
            <person name="Ohm R."/>
            <person name="Pangilinan J."/>
            <person name="Park H.-J."/>
            <person name="Ramirez L."/>
            <person name="Alfaro M."/>
            <person name="Sun H."/>
            <person name="Tritt A."/>
            <person name="Yoshinaga Y."/>
            <person name="Zwiers L.-H."/>
            <person name="Turgeon B."/>
            <person name="Goodwin S."/>
            <person name="Spatafora J."/>
            <person name="Crous P."/>
            <person name="Grigoriev I."/>
        </authorList>
    </citation>
    <scope>NUCLEOTIDE SEQUENCE</scope>
    <source>
        <strain evidence="1">CBS 161.51</strain>
    </source>
</reference>
<organism evidence="1 2">
    <name type="scientific">Clathrospora elynae</name>
    <dbReference type="NCBI Taxonomy" id="706981"/>
    <lineage>
        <taxon>Eukaryota</taxon>
        <taxon>Fungi</taxon>
        <taxon>Dikarya</taxon>
        <taxon>Ascomycota</taxon>
        <taxon>Pezizomycotina</taxon>
        <taxon>Dothideomycetes</taxon>
        <taxon>Pleosporomycetidae</taxon>
        <taxon>Pleosporales</taxon>
        <taxon>Diademaceae</taxon>
        <taxon>Clathrospora</taxon>
    </lineage>
</organism>
<proteinExistence type="predicted"/>
<name>A0A6A5SMP6_9PLEO</name>
<protein>
    <submittedName>
        <fullName evidence="1">Uncharacterized protein</fullName>
    </submittedName>
</protein>
<keyword evidence="2" id="KW-1185">Reference proteome</keyword>
<gene>
    <name evidence="1" type="ORF">EJ02DRAFT_436025</name>
</gene>
<dbReference type="OrthoDB" id="3815839at2759"/>
<evidence type="ECO:0000313" key="1">
    <source>
        <dbReference type="EMBL" id="KAF1939836.1"/>
    </source>
</evidence>
<evidence type="ECO:0000313" key="2">
    <source>
        <dbReference type="Proteomes" id="UP000800038"/>
    </source>
</evidence>
<accession>A0A6A5SMP6</accession>
<dbReference type="EMBL" id="ML976073">
    <property type="protein sequence ID" value="KAF1939836.1"/>
    <property type="molecule type" value="Genomic_DNA"/>
</dbReference>
<dbReference type="AlphaFoldDB" id="A0A6A5SMP6"/>
<sequence length="112" mass="12466">MPITDILKVFIDVFFKMLPAIEDAAGILAVLSFQAITVPAMEKMQQNVGNAVGHEYKEGPVFICNLAVLWSDVVDNTHMISFSHSLHKRLAREAGATGLNNDYIYMNYASLY</sequence>